<reference evidence="1" key="1">
    <citation type="journal article" date="2014" name="Nat. Commun.">
        <title>The tobacco genome sequence and its comparison with those of tomato and potato.</title>
        <authorList>
            <person name="Sierro N."/>
            <person name="Battey J.N."/>
            <person name="Ouadi S."/>
            <person name="Bakaher N."/>
            <person name="Bovet L."/>
            <person name="Willig A."/>
            <person name="Goepfert S."/>
            <person name="Peitsch M.C."/>
            <person name="Ivanov N.V."/>
        </authorList>
    </citation>
    <scope>NUCLEOTIDE SEQUENCE [LARGE SCALE GENOMIC DNA]</scope>
</reference>
<sequence length="206" mass="22725">MRTGRDREAGNGVVCLVMEELVPFGGGFSWEVDGGGVVLVMASGWCLGGGGWSDIAYSVSLVSQFMHDPQDPHMQAVFHILRYLKSAPGKGLIFSKHGHLQIEAFTDADWAGSLDDRRSISGYCTLVGGNVVTWRSKKQNIVARSNAKAEYRAMAQGVCELWLQKLMDELRFSETGKLLLYCDNKAAISIVHNPVQHDRTKHVEID</sequence>
<dbReference type="RefSeq" id="XP_075112438.1">
    <property type="nucleotide sequence ID" value="XM_075256337.1"/>
</dbReference>
<protein>
    <submittedName>
        <fullName evidence="2">Secreted RxLR effector protein 161-like</fullName>
    </submittedName>
</protein>
<reference evidence="2" key="2">
    <citation type="submission" date="2025-08" db="UniProtKB">
        <authorList>
            <consortium name="RefSeq"/>
        </authorList>
    </citation>
    <scope>IDENTIFICATION</scope>
    <source>
        <tissue evidence="2">Leaf</tissue>
    </source>
</reference>
<evidence type="ECO:0000313" key="1">
    <source>
        <dbReference type="Proteomes" id="UP000790787"/>
    </source>
</evidence>
<accession>A0AC58USI3</accession>
<organism evidence="1 2">
    <name type="scientific">Nicotiana tabacum</name>
    <name type="common">Common tobacco</name>
    <dbReference type="NCBI Taxonomy" id="4097"/>
    <lineage>
        <taxon>Eukaryota</taxon>
        <taxon>Viridiplantae</taxon>
        <taxon>Streptophyta</taxon>
        <taxon>Embryophyta</taxon>
        <taxon>Tracheophyta</taxon>
        <taxon>Spermatophyta</taxon>
        <taxon>Magnoliopsida</taxon>
        <taxon>eudicotyledons</taxon>
        <taxon>Gunneridae</taxon>
        <taxon>Pentapetalae</taxon>
        <taxon>asterids</taxon>
        <taxon>lamiids</taxon>
        <taxon>Solanales</taxon>
        <taxon>Solanaceae</taxon>
        <taxon>Nicotianoideae</taxon>
        <taxon>Nicotianeae</taxon>
        <taxon>Nicotiana</taxon>
    </lineage>
</organism>
<name>A0AC58USI3_TOBAC</name>
<keyword evidence="1" id="KW-1185">Reference proteome</keyword>
<evidence type="ECO:0000313" key="2">
    <source>
        <dbReference type="RefSeq" id="XP_075112438.1"/>
    </source>
</evidence>
<dbReference type="Proteomes" id="UP000790787">
    <property type="component" value="Chromosome 6"/>
</dbReference>
<proteinExistence type="predicted"/>
<gene>
    <name evidence="2" type="primary">LOC142182228</name>
</gene>